<gene>
    <name evidence="1" type="ORF">HYC85_002107</name>
</gene>
<keyword evidence="2" id="KW-1185">Reference proteome</keyword>
<reference evidence="1 2" key="2">
    <citation type="submission" date="2020-07" db="EMBL/GenBank/DDBJ databases">
        <title>Genome assembly of wild tea tree DASZ reveals pedigree and selection history of tea varieties.</title>
        <authorList>
            <person name="Zhang W."/>
        </authorList>
    </citation>
    <scope>NUCLEOTIDE SEQUENCE [LARGE SCALE GENOMIC DNA]</scope>
    <source>
        <strain evidence="2">cv. G240</strain>
        <tissue evidence="1">Leaf</tissue>
    </source>
</reference>
<accession>A0A7J7I9N7</accession>
<evidence type="ECO:0000313" key="1">
    <source>
        <dbReference type="EMBL" id="KAF5960898.1"/>
    </source>
</evidence>
<sequence length="109" mass="12142">MDPLTSVLCGDKCYTIVGATSIIQEIHHSTVYSNLIETTGPEATKLGFEGTLLPVCPKPCRFEFAIPECLKPLRCTKHRVVVSRCYVDEECVVTCHYTYGSVLYLLLIV</sequence>
<organism evidence="1 2">
    <name type="scientific">Camellia sinensis</name>
    <name type="common">Tea plant</name>
    <name type="synonym">Thea sinensis</name>
    <dbReference type="NCBI Taxonomy" id="4442"/>
    <lineage>
        <taxon>Eukaryota</taxon>
        <taxon>Viridiplantae</taxon>
        <taxon>Streptophyta</taxon>
        <taxon>Embryophyta</taxon>
        <taxon>Tracheophyta</taxon>
        <taxon>Spermatophyta</taxon>
        <taxon>Magnoliopsida</taxon>
        <taxon>eudicotyledons</taxon>
        <taxon>Gunneridae</taxon>
        <taxon>Pentapetalae</taxon>
        <taxon>asterids</taxon>
        <taxon>Ericales</taxon>
        <taxon>Theaceae</taxon>
        <taxon>Camellia</taxon>
    </lineage>
</organism>
<reference evidence="2" key="1">
    <citation type="journal article" date="2020" name="Nat. Commun.">
        <title>Genome assembly of wild tea tree DASZ reveals pedigree and selection history of tea varieties.</title>
        <authorList>
            <person name="Zhang W."/>
            <person name="Zhang Y."/>
            <person name="Qiu H."/>
            <person name="Guo Y."/>
            <person name="Wan H."/>
            <person name="Zhang X."/>
            <person name="Scossa F."/>
            <person name="Alseekh S."/>
            <person name="Zhang Q."/>
            <person name="Wang P."/>
            <person name="Xu L."/>
            <person name="Schmidt M.H."/>
            <person name="Jia X."/>
            <person name="Li D."/>
            <person name="Zhu A."/>
            <person name="Guo F."/>
            <person name="Chen W."/>
            <person name="Ni D."/>
            <person name="Usadel B."/>
            <person name="Fernie A.R."/>
            <person name="Wen W."/>
        </authorList>
    </citation>
    <scope>NUCLEOTIDE SEQUENCE [LARGE SCALE GENOMIC DNA]</scope>
    <source>
        <strain evidence="2">cv. G240</strain>
    </source>
</reference>
<dbReference type="AlphaFoldDB" id="A0A7J7I9N7"/>
<dbReference type="EMBL" id="JACBKZ010000001">
    <property type="protein sequence ID" value="KAF5960898.1"/>
    <property type="molecule type" value="Genomic_DNA"/>
</dbReference>
<evidence type="ECO:0000313" key="2">
    <source>
        <dbReference type="Proteomes" id="UP000593564"/>
    </source>
</evidence>
<protein>
    <submittedName>
        <fullName evidence="1">Uncharacterized protein</fullName>
    </submittedName>
</protein>
<dbReference type="Proteomes" id="UP000593564">
    <property type="component" value="Unassembled WGS sequence"/>
</dbReference>
<name>A0A7J7I9N7_CAMSI</name>
<comment type="caution">
    <text evidence="1">The sequence shown here is derived from an EMBL/GenBank/DDBJ whole genome shotgun (WGS) entry which is preliminary data.</text>
</comment>
<proteinExistence type="predicted"/>